<comment type="similarity">
    <text evidence="5">Belongs to the DEAD box helicase family.</text>
</comment>
<reference evidence="10" key="1">
    <citation type="submission" date="2017-02" db="UniProtKB">
        <authorList>
            <consortium name="WormBaseParasite"/>
        </authorList>
    </citation>
    <scope>IDENTIFICATION</scope>
</reference>
<dbReference type="Gene3D" id="2.60.120.920">
    <property type="match status" value="2"/>
</dbReference>
<name>A0A0R3PKN3_ANGCS</name>
<dbReference type="Pfam" id="PF00271">
    <property type="entry name" value="Helicase_C"/>
    <property type="match status" value="1"/>
</dbReference>
<evidence type="ECO:0000256" key="5">
    <source>
        <dbReference type="RuleBase" id="RU365068"/>
    </source>
</evidence>
<dbReference type="InterPro" id="IPR001650">
    <property type="entry name" value="Helicase_C-like"/>
</dbReference>
<evidence type="ECO:0000259" key="7">
    <source>
        <dbReference type="PROSITE" id="PS51194"/>
    </source>
</evidence>
<keyword evidence="1 5" id="KW-0547">Nucleotide-binding</keyword>
<dbReference type="PROSITE" id="PS51192">
    <property type="entry name" value="HELICASE_ATP_BIND_1"/>
    <property type="match status" value="1"/>
</dbReference>
<evidence type="ECO:0000256" key="1">
    <source>
        <dbReference type="ARBA" id="ARBA00022741"/>
    </source>
</evidence>
<dbReference type="InterPro" id="IPR013320">
    <property type="entry name" value="ConA-like_dom_sf"/>
</dbReference>
<dbReference type="AlphaFoldDB" id="A0A0R3PKN3"/>
<dbReference type="SUPFAM" id="SSF52540">
    <property type="entry name" value="P-loop containing nucleoside triphosphate hydrolases"/>
    <property type="match status" value="2"/>
</dbReference>
<dbReference type="GO" id="GO:0005524">
    <property type="term" value="F:ATP binding"/>
    <property type="evidence" value="ECO:0007669"/>
    <property type="project" value="UniProtKB-UniRule"/>
</dbReference>
<evidence type="ECO:0000256" key="4">
    <source>
        <dbReference type="ARBA" id="ARBA00022884"/>
    </source>
</evidence>
<dbReference type="GO" id="GO:0016787">
    <property type="term" value="F:hydrolase activity"/>
    <property type="evidence" value="ECO:0007669"/>
    <property type="project" value="UniProtKB-KW"/>
</dbReference>
<dbReference type="OMA" id="KRQQVKF"/>
<dbReference type="SMART" id="SM00490">
    <property type="entry name" value="HELICc"/>
    <property type="match status" value="1"/>
</dbReference>
<dbReference type="Pfam" id="PF00270">
    <property type="entry name" value="DEAD"/>
    <property type="match status" value="2"/>
</dbReference>
<dbReference type="Proteomes" id="UP000267027">
    <property type="component" value="Unassembled WGS sequence"/>
</dbReference>
<keyword evidence="5" id="KW-0347">Helicase</keyword>
<keyword evidence="3 5" id="KW-0067">ATP-binding</keyword>
<dbReference type="OrthoDB" id="1735at2759"/>
<comment type="domain">
    <text evidence="5">The Q motif is unique to and characteristic of the DEAD box family of RNA helicases and controls ATP binding and hydrolysis.</text>
</comment>
<dbReference type="GO" id="GO:0003724">
    <property type="term" value="F:RNA helicase activity"/>
    <property type="evidence" value="ECO:0007669"/>
    <property type="project" value="UniProtKB-EC"/>
</dbReference>
<evidence type="ECO:0000259" key="6">
    <source>
        <dbReference type="PROSITE" id="PS51192"/>
    </source>
</evidence>
<dbReference type="WBParaSite" id="ACOC_0000517701-mRNA-1">
    <property type="protein sequence ID" value="ACOC_0000517701-mRNA-1"/>
    <property type="gene ID" value="ACOC_0000517701"/>
</dbReference>
<organism evidence="10">
    <name type="scientific">Angiostrongylus costaricensis</name>
    <name type="common">Nematode worm</name>
    <dbReference type="NCBI Taxonomy" id="334426"/>
    <lineage>
        <taxon>Eukaryota</taxon>
        <taxon>Metazoa</taxon>
        <taxon>Ecdysozoa</taxon>
        <taxon>Nematoda</taxon>
        <taxon>Chromadorea</taxon>
        <taxon>Rhabditida</taxon>
        <taxon>Rhabditina</taxon>
        <taxon>Rhabditomorpha</taxon>
        <taxon>Strongyloidea</taxon>
        <taxon>Metastrongylidae</taxon>
        <taxon>Angiostrongylus</taxon>
    </lineage>
</organism>
<sequence length="646" mass="71975">MFRLPTPIQCDAIPAILGGGDVLIAAETGSGKTGAFSLPVVQIVWERRKDAANPRSVGNASWRLNLMDRDMGLALSQDGLSCESRVPKAWFGSRCMGGVHSKGKYYYEVKITRDGLCRIGWSAASASLDLGILFFIAKGRTIRVLALVDPDVISILIMEEYVAFRLDPEFSSPHCALHPAVLVQNSSLELNFGATPFAFPPKGFVAVSEAPDSLVKWREVDVQNNRNEATGAPVCIVLEPTKELIEQTHENLVKFSKHVDIPKIRCVSLAAGANMAQILSELNKGIDIVTGGVGRVLDMVETNKLSMSELNFIVIDEADQILSSFTSQLERLFKRVPTVASNGMRVQVIACSATLHNQKITQFADKYMNFPQWIDLKGMDSVAETVHHVVCMVDAVGDKQWIRIMHGKNSLQHFSFYCCNHDYVHERDNIRFNTTEKNTISLGTKILKGCYVLKAIEALKMEQCIIFCRTKQQCDQMETYLRKNNYRAACLHGDRSPKERSQALADFKKIPFLVCTDVAARGIDITGVPFLINVTLPDEAAQYVHRIGRVGRAERMGLSISLVSTHEEKVWYHSCRNPDCRNTNDVSQGGCTLWYNERKLLADIEEHLGQTISIVDSAFEIPVDEFDGKIVYGSKRMNGKYPCLLS</sequence>
<accession>A0A0R3PKN3</accession>
<proteinExistence type="inferred from homology"/>
<dbReference type="InterPro" id="IPR027417">
    <property type="entry name" value="P-loop_NTPase"/>
</dbReference>
<dbReference type="Gene3D" id="3.40.50.300">
    <property type="entry name" value="P-loop containing nucleotide triphosphate hydrolases"/>
    <property type="match status" value="3"/>
</dbReference>
<keyword evidence="9" id="KW-1185">Reference proteome</keyword>
<keyword evidence="4 5" id="KW-0694">RNA-binding</keyword>
<reference evidence="8 9" key="2">
    <citation type="submission" date="2018-11" db="EMBL/GenBank/DDBJ databases">
        <authorList>
            <consortium name="Pathogen Informatics"/>
        </authorList>
    </citation>
    <scope>NUCLEOTIDE SEQUENCE [LARGE SCALE GENOMIC DNA]</scope>
    <source>
        <strain evidence="8 9">Costa Rica</strain>
    </source>
</reference>
<evidence type="ECO:0000313" key="10">
    <source>
        <dbReference type="WBParaSite" id="ACOC_0000517701-mRNA-1"/>
    </source>
</evidence>
<feature type="domain" description="Helicase ATP-binding" evidence="6">
    <location>
        <begin position="235"/>
        <end position="373"/>
    </location>
</feature>
<evidence type="ECO:0000313" key="8">
    <source>
        <dbReference type="EMBL" id="VDM56763.1"/>
    </source>
</evidence>
<keyword evidence="2 5" id="KW-0378">Hydrolase</keyword>
<comment type="function">
    <text evidence="5">RNA helicase.</text>
</comment>
<dbReference type="SMART" id="SM00487">
    <property type="entry name" value="DEXDc"/>
    <property type="match status" value="1"/>
</dbReference>
<evidence type="ECO:0000313" key="9">
    <source>
        <dbReference type="Proteomes" id="UP000267027"/>
    </source>
</evidence>
<dbReference type="InterPro" id="IPR014001">
    <property type="entry name" value="Helicase_ATP-bd"/>
</dbReference>
<dbReference type="CDD" id="cd18787">
    <property type="entry name" value="SF2_C_DEAD"/>
    <property type="match status" value="1"/>
</dbReference>
<dbReference type="GO" id="GO:0003723">
    <property type="term" value="F:RNA binding"/>
    <property type="evidence" value="ECO:0007669"/>
    <property type="project" value="UniProtKB-UniRule"/>
</dbReference>
<gene>
    <name evidence="8" type="ORF">ACOC_LOCUS5178</name>
</gene>
<evidence type="ECO:0000256" key="2">
    <source>
        <dbReference type="ARBA" id="ARBA00022801"/>
    </source>
</evidence>
<dbReference type="EMBL" id="UYYA01003853">
    <property type="protein sequence ID" value="VDM56763.1"/>
    <property type="molecule type" value="Genomic_DNA"/>
</dbReference>
<dbReference type="PROSITE" id="PS51194">
    <property type="entry name" value="HELICASE_CTER"/>
    <property type="match status" value="1"/>
</dbReference>
<dbReference type="PANTHER" id="PTHR24031">
    <property type="entry name" value="RNA HELICASE"/>
    <property type="match status" value="1"/>
</dbReference>
<dbReference type="InterPro" id="IPR043136">
    <property type="entry name" value="B30.2/SPRY_sf"/>
</dbReference>
<dbReference type="STRING" id="334426.A0A0R3PKN3"/>
<dbReference type="EC" id="3.6.4.13" evidence="5"/>
<evidence type="ECO:0000256" key="3">
    <source>
        <dbReference type="ARBA" id="ARBA00022840"/>
    </source>
</evidence>
<dbReference type="InterPro" id="IPR011545">
    <property type="entry name" value="DEAD/DEAH_box_helicase_dom"/>
</dbReference>
<comment type="catalytic activity">
    <reaction evidence="5">
        <text>ATP + H2O = ADP + phosphate + H(+)</text>
        <dbReference type="Rhea" id="RHEA:13065"/>
        <dbReference type="ChEBI" id="CHEBI:15377"/>
        <dbReference type="ChEBI" id="CHEBI:15378"/>
        <dbReference type="ChEBI" id="CHEBI:30616"/>
        <dbReference type="ChEBI" id="CHEBI:43474"/>
        <dbReference type="ChEBI" id="CHEBI:456216"/>
        <dbReference type="EC" id="3.6.4.13"/>
    </reaction>
</comment>
<dbReference type="SUPFAM" id="SSF49899">
    <property type="entry name" value="Concanavalin A-like lectins/glucanases"/>
    <property type="match status" value="1"/>
</dbReference>
<feature type="domain" description="Helicase C-terminal" evidence="7">
    <location>
        <begin position="451"/>
        <end position="627"/>
    </location>
</feature>
<protein>
    <recommendedName>
        <fullName evidence="5">ATP-dependent RNA helicase</fullName>
        <ecNumber evidence="5">3.6.4.13</ecNumber>
    </recommendedName>
</protein>